<sequence>MSGNIVKGTITGRVFMFLLGVVLFPETLWAMAFSSSASFTITLVIPNRLSVHMPAEVSLSSLTSRRVSDAEIPLCVVGSDLSGYSVTASGMTGASEFSLRKNNQNIPYSLALRHPSVDGLEALNSHQYSSVLLPSASAENCHSGIALVAQTDSSVDVYGDLQGALYVSVNAE</sequence>
<protein>
    <submittedName>
        <fullName evidence="1">Uncharacterized protein</fullName>
    </submittedName>
</protein>
<organism evidence="1">
    <name type="scientific">invertebrate metagenome</name>
    <dbReference type="NCBI Taxonomy" id="1711999"/>
    <lineage>
        <taxon>unclassified sequences</taxon>
        <taxon>metagenomes</taxon>
        <taxon>organismal metagenomes</taxon>
    </lineage>
</organism>
<proteinExistence type="predicted"/>
<dbReference type="AlphaFoldDB" id="A0A2H9T2Y5"/>
<comment type="caution">
    <text evidence="1">The sequence shown here is derived from an EMBL/GenBank/DDBJ whole genome shotgun (WGS) entry which is preliminary data.</text>
</comment>
<accession>A0A2H9T2Y5</accession>
<gene>
    <name evidence="1" type="ORF">CI610_03483</name>
</gene>
<dbReference type="EMBL" id="NSIT01000488">
    <property type="protein sequence ID" value="PJE77592.1"/>
    <property type="molecule type" value="Genomic_DNA"/>
</dbReference>
<evidence type="ECO:0000313" key="1">
    <source>
        <dbReference type="EMBL" id="PJE77592.1"/>
    </source>
</evidence>
<reference evidence="1" key="1">
    <citation type="journal article" date="2017" name="Appl. Environ. Microbiol.">
        <title>Molecular characterization of an Endozoicomonas-like organism causing infection in king scallop Pecten maximus L.</title>
        <authorList>
            <person name="Cano I."/>
            <person name="van Aerle R."/>
            <person name="Ross S."/>
            <person name="Verner-Jeffreys D.W."/>
            <person name="Paley R.K."/>
            <person name="Rimmer G."/>
            <person name="Ryder D."/>
            <person name="Hooper P."/>
            <person name="Stone D."/>
            <person name="Feist S.W."/>
        </authorList>
    </citation>
    <scope>NUCLEOTIDE SEQUENCE</scope>
</reference>
<name>A0A2H9T2Y5_9ZZZZ</name>